<dbReference type="Proteomes" id="UP000293562">
    <property type="component" value="Unassembled WGS sequence"/>
</dbReference>
<keyword evidence="2 8" id="KW-0813">Transport</keyword>
<keyword evidence="4 8" id="KW-0812">Transmembrane</keyword>
<evidence type="ECO:0000256" key="3">
    <source>
        <dbReference type="ARBA" id="ARBA00022452"/>
    </source>
</evidence>
<evidence type="ECO:0000256" key="1">
    <source>
        <dbReference type="ARBA" id="ARBA00004571"/>
    </source>
</evidence>
<keyword evidence="10" id="KW-0732">Signal</keyword>
<dbReference type="Pfam" id="PF13715">
    <property type="entry name" value="CarbopepD_reg_2"/>
    <property type="match status" value="1"/>
</dbReference>
<feature type="signal peptide" evidence="10">
    <location>
        <begin position="1"/>
        <end position="21"/>
    </location>
</feature>
<keyword evidence="3 8" id="KW-1134">Transmembrane beta strand</keyword>
<dbReference type="Gene3D" id="2.170.130.10">
    <property type="entry name" value="TonB-dependent receptor, plug domain"/>
    <property type="match status" value="1"/>
</dbReference>
<dbReference type="RefSeq" id="WP_130307035.1">
    <property type="nucleotide sequence ID" value="NZ_SHKN01000001.1"/>
</dbReference>
<dbReference type="InterPro" id="IPR000531">
    <property type="entry name" value="Beta-barrel_TonB"/>
</dbReference>
<evidence type="ECO:0000256" key="4">
    <source>
        <dbReference type="ARBA" id="ARBA00022692"/>
    </source>
</evidence>
<keyword evidence="5 9" id="KW-0798">TonB box</keyword>
<feature type="domain" description="TonB-dependent receptor plug" evidence="12">
    <location>
        <begin position="118"/>
        <end position="238"/>
    </location>
</feature>
<dbReference type="InterPro" id="IPR039426">
    <property type="entry name" value="TonB-dep_rcpt-like"/>
</dbReference>
<protein>
    <submittedName>
        <fullName evidence="13">TonB-linked SusC/RagA family outer membrane protein</fullName>
    </submittedName>
</protein>
<dbReference type="Gene3D" id="2.40.170.20">
    <property type="entry name" value="TonB-dependent receptor, beta-barrel domain"/>
    <property type="match status" value="1"/>
</dbReference>
<keyword evidence="6 8" id="KW-0472">Membrane</keyword>
<dbReference type="InterPro" id="IPR008969">
    <property type="entry name" value="CarboxyPept-like_regulatory"/>
</dbReference>
<keyword evidence="14" id="KW-1185">Reference proteome</keyword>
<feature type="domain" description="TonB-dependent receptor-like beta-barrel" evidence="11">
    <location>
        <begin position="433"/>
        <end position="805"/>
    </location>
</feature>
<evidence type="ECO:0000313" key="13">
    <source>
        <dbReference type="EMBL" id="RZT96962.1"/>
    </source>
</evidence>
<evidence type="ECO:0000259" key="12">
    <source>
        <dbReference type="Pfam" id="PF07715"/>
    </source>
</evidence>
<reference evidence="13 14" key="1">
    <citation type="submission" date="2019-02" db="EMBL/GenBank/DDBJ databases">
        <title>Genomic Encyclopedia of Type Strains, Phase IV (KMG-IV): sequencing the most valuable type-strain genomes for metagenomic binning, comparative biology and taxonomic classification.</title>
        <authorList>
            <person name="Goeker M."/>
        </authorList>
    </citation>
    <scope>NUCLEOTIDE SEQUENCE [LARGE SCALE GENOMIC DNA]</scope>
    <source>
        <strain evidence="13 14">DSM 28825</strain>
    </source>
</reference>
<keyword evidence="7 8" id="KW-0998">Cell outer membrane</keyword>
<evidence type="ECO:0000256" key="10">
    <source>
        <dbReference type="SAM" id="SignalP"/>
    </source>
</evidence>
<evidence type="ECO:0000256" key="6">
    <source>
        <dbReference type="ARBA" id="ARBA00023136"/>
    </source>
</evidence>
<evidence type="ECO:0000256" key="9">
    <source>
        <dbReference type="RuleBase" id="RU003357"/>
    </source>
</evidence>
<dbReference type="GO" id="GO:0009279">
    <property type="term" value="C:cell outer membrane"/>
    <property type="evidence" value="ECO:0007669"/>
    <property type="project" value="UniProtKB-SubCell"/>
</dbReference>
<evidence type="ECO:0000256" key="5">
    <source>
        <dbReference type="ARBA" id="ARBA00023077"/>
    </source>
</evidence>
<name>A0A4Q7VL52_9BACT</name>
<proteinExistence type="inferred from homology"/>
<feature type="chain" id="PRO_5020879982" evidence="10">
    <location>
        <begin position="22"/>
        <end position="1058"/>
    </location>
</feature>
<dbReference type="InterPro" id="IPR023996">
    <property type="entry name" value="TonB-dep_OMP_SusC/RagA"/>
</dbReference>
<dbReference type="InterPro" id="IPR037066">
    <property type="entry name" value="Plug_dom_sf"/>
</dbReference>
<comment type="subcellular location">
    <subcellularLocation>
        <location evidence="1 8">Cell outer membrane</location>
        <topology evidence="1 8">Multi-pass membrane protein</topology>
    </subcellularLocation>
</comment>
<evidence type="ECO:0000256" key="7">
    <source>
        <dbReference type="ARBA" id="ARBA00023237"/>
    </source>
</evidence>
<dbReference type="PROSITE" id="PS52016">
    <property type="entry name" value="TONB_DEPENDENT_REC_3"/>
    <property type="match status" value="1"/>
</dbReference>
<evidence type="ECO:0000256" key="2">
    <source>
        <dbReference type="ARBA" id="ARBA00022448"/>
    </source>
</evidence>
<dbReference type="Pfam" id="PF00593">
    <property type="entry name" value="TonB_dep_Rec_b-barrel"/>
    <property type="match status" value="1"/>
</dbReference>
<dbReference type="OrthoDB" id="9768177at2"/>
<comment type="similarity">
    <text evidence="8 9">Belongs to the TonB-dependent receptor family.</text>
</comment>
<dbReference type="InterPro" id="IPR012910">
    <property type="entry name" value="Plug_dom"/>
</dbReference>
<dbReference type="NCBIfam" id="TIGR04056">
    <property type="entry name" value="OMP_RagA_SusC"/>
    <property type="match status" value="1"/>
</dbReference>
<accession>A0A4Q7VL52</accession>
<dbReference type="InterPro" id="IPR036942">
    <property type="entry name" value="Beta-barrel_TonB_sf"/>
</dbReference>
<dbReference type="SUPFAM" id="SSF49464">
    <property type="entry name" value="Carboxypeptidase regulatory domain-like"/>
    <property type="match status" value="1"/>
</dbReference>
<evidence type="ECO:0000256" key="8">
    <source>
        <dbReference type="PROSITE-ProRule" id="PRU01360"/>
    </source>
</evidence>
<dbReference type="NCBIfam" id="TIGR04057">
    <property type="entry name" value="SusC_RagA_signa"/>
    <property type="match status" value="1"/>
</dbReference>
<dbReference type="Pfam" id="PF07715">
    <property type="entry name" value="Plug"/>
    <property type="match status" value="1"/>
</dbReference>
<evidence type="ECO:0000259" key="11">
    <source>
        <dbReference type="Pfam" id="PF00593"/>
    </source>
</evidence>
<comment type="caution">
    <text evidence="13">The sequence shown here is derived from an EMBL/GenBank/DDBJ whole genome shotgun (WGS) entry which is preliminary data.</text>
</comment>
<dbReference type="EMBL" id="SHKN01000001">
    <property type="protein sequence ID" value="RZT96962.1"/>
    <property type="molecule type" value="Genomic_DNA"/>
</dbReference>
<dbReference type="SUPFAM" id="SSF56935">
    <property type="entry name" value="Porins"/>
    <property type="match status" value="1"/>
</dbReference>
<dbReference type="Gene3D" id="2.60.40.1120">
    <property type="entry name" value="Carboxypeptidase-like, regulatory domain"/>
    <property type="match status" value="1"/>
</dbReference>
<dbReference type="InterPro" id="IPR023997">
    <property type="entry name" value="TonB-dep_OMP_SusC/RagA_CS"/>
</dbReference>
<evidence type="ECO:0000313" key="14">
    <source>
        <dbReference type="Proteomes" id="UP000293562"/>
    </source>
</evidence>
<gene>
    <name evidence="13" type="ORF">EV201_1618</name>
</gene>
<sequence length="1058" mass="116129">MKKNLFSMLILCLIGLQSVFAQSREVSGVVTSADDGLSIPGVSVVIKGTTIGTTTDFDGKYAISIPEEGEILVFSFVGMKTVELPINSNTINLVMESESIGMDEVVVTAMGVTREKKALGYAATSVGGEEIGKSQAINPMNALQGKVAGVDISSAPGPGSTQNVIIRGASSFGDSQPLYIVDGVPLTNEQNRSGDNLNSQVDFGSGINSLNPDDIEDMTVLKGAAATALYGSRAANGVIMITTKSGKDTEGKINVNYNGSMTISRVGRLPEVQKQFGQGWSGDRALDENGNWGPAYDGKDRVWGNNVNNSLQVKPYSFLEDRVRDFYDYGKNMKHSVSLNGGNATTNFFLSLSHNDVDGVMPTDSDSYKRSTISTKGSHKAGKLTISANVNFSTEKTKAVPSGQGTSVFRSLYESANDISIVDMKDYKNKFYNLDNYFTPYGVNPYYVLNEDGAVQNKKKLFGKFQLDYDFTDDFKLSYRFGGDYETSRSETHTAVINFTPGAPNDGSSSSNPGSYEEWRRTRIQVNHDVMAVYNKSLNDDFTLNAIAGFNMNERTYDWLRGSINSIDIPNFYNLNNSLSPSTSSQKTEERRLMGLYANVDLSFRNYAYLTVTARNDWSSTLPIDNNDFFYSGVTGSFLITDFMKYNDIDTGILSFAKVRAAYGSTGKDTDPYYVYDRYVSAFSGNPGYPKIDDLSFPLGGVNSYMASNQLGNPDLKNELTKEFEFGVETRLFNNRFGIDFSYYNRLTEGLIASLPKDPSSGYTAQQANLGDVRNTGIELVLDATVIKKGDFQWDMSVNFATNDNKVEKLNGVDEVFLSGFGGAGIYAVEGKAMGQFKMARVKKVDVGGVMKTVVDGSGMPQQTTDMEFLDKDVNEDFSLGFNTNFTWKGLSLGATFDYRHGGYMYSYTKDYLNWTGANPESVFNDRKTFLVPNSVVSDGRGGYVENTTAVDPTKLHTFYGDGGGFNGDEDSMLDRSYLKLRNVSLAYQLPKSLCEKIHVNNMRFSITAANILLWTPDENVYIDPETTTFGNSIDAKFGEYGAGPSNEMITFGLSFSL</sequence>
<dbReference type="AlphaFoldDB" id="A0A4Q7VL52"/>
<organism evidence="13 14">
    <name type="scientific">Ancylomarina subtilis</name>
    <dbReference type="NCBI Taxonomy" id="1639035"/>
    <lineage>
        <taxon>Bacteria</taxon>
        <taxon>Pseudomonadati</taxon>
        <taxon>Bacteroidota</taxon>
        <taxon>Bacteroidia</taxon>
        <taxon>Marinilabiliales</taxon>
        <taxon>Marinifilaceae</taxon>
        <taxon>Ancylomarina</taxon>
    </lineage>
</organism>